<keyword evidence="1" id="KW-0732">Signal</keyword>
<dbReference type="InterPro" id="IPR023373">
    <property type="entry name" value="YmcC_sf"/>
</dbReference>
<dbReference type="Pfam" id="PF11102">
    <property type="entry name" value="YjbF"/>
    <property type="match status" value="1"/>
</dbReference>
<evidence type="ECO:0000256" key="1">
    <source>
        <dbReference type="SAM" id="SignalP"/>
    </source>
</evidence>
<gene>
    <name evidence="2" type="ORF">EF096_17875</name>
</gene>
<dbReference type="RefSeq" id="WP_123891133.1">
    <property type="nucleotide sequence ID" value="NZ_RKKU01000032.1"/>
</dbReference>
<evidence type="ECO:0000313" key="2">
    <source>
        <dbReference type="EMBL" id="ROZ81219.1"/>
    </source>
</evidence>
<dbReference type="Gene3D" id="2.40.360.10">
    <property type="entry name" value="YmcC-like"/>
    <property type="match status" value="1"/>
</dbReference>
<accession>A0ABX9XG51</accession>
<keyword evidence="3" id="KW-1185">Reference proteome</keyword>
<proteinExistence type="predicted"/>
<dbReference type="InterPro" id="IPR021308">
    <property type="entry name" value="GfcB"/>
</dbReference>
<feature type="signal peptide" evidence="1">
    <location>
        <begin position="1"/>
        <end position="25"/>
    </location>
</feature>
<comment type="caution">
    <text evidence="2">The sequence shown here is derived from an EMBL/GenBank/DDBJ whole genome shotgun (WGS) entry which is preliminary data.</text>
</comment>
<name>A0ABX9XG51_9PSED</name>
<dbReference type="EMBL" id="RKKU01000032">
    <property type="protein sequence ID" value="ROZ81219.1"/>
    <property type="molecule type" value="Genomic_DNA"/>
</dbReference>
<dbReference type="Proteomes" id="UP000275199">
    <property type="component" value="Unassembled WGS sequence"/>
</dbReference>
<feature type="chain" id="PRO_5045384624" description="YjbF family lipoprotein" evidence="1">
    <location>
        <begin position="26"/>
        <end position="219"/>
    </location>
</feature>
<evidence type="ECO:0000313" key="3">
    <source>
        <dbReference type="Proteomes" id="UP000275199"/>
    </source>
</evidence>
<protein>
    <recommendedName>
        <fullName evidence="4">YjbF family lipoprotein</fullName>
    </recommendedName>
</protein>
<evidence type="ECO:0008006" key="4">
    <source>
        <dbReference type="Google" id="ProtNLM"/>
    </source>
</evidence>
<reference evidence="2 3" key="1">
    <citation type="submission" date="2018-11" db="EMBL/GenBank/DDBJ databases">
        <authorList>
            <person name="Jang G.I."/>
            <person name="Hwang C.Y."/>
        </authorList>
    </citation>
    <scope>NUCLEOTIDE SEQUENCE [LARGE SCALE GENOMIC DNA]</scope>
    <source>
        <strain evidence="2 3">SSM26</strain>
    </source>
</reference>
<sequence>MNLLIRGGLLALAAICLPACNSVTADSIETFNRALSGKVNEIPVAQIRAVTADSLLIKAAGAEALYVKLSSDGRRVNWYGLTEEVQTSHGRITQLLGFKSDALIPLVADDPFATGLMQVADGTQVLRHVDYPLNYQTGLEQYATYYRGPVENVQILDRVESHQRIDEVIRMPQLNYEAINYYWLDVQSGHVRRSIQHLSPEMPALDITLTRLPPAGDAP</sequence>
<dbReference type="SUPFAM" id="SSF159270">
    <property type="entry name" value="YmcC-like"/>
    <property type="match status" value="1"/>
</dbReference>
<organism evidence="2 3">
    <name type="scientific">Pseudomonas neustonica</name>
    <dbReference type="NCBI Taxonomy" id="2487346"/>
    <lineage>
        <taxon>Bacteria</taxon>
        <taxon>Pseudomonadati</taxon>
        <taxon>Pseudomonadota</taxon>
        <taxon>Gammaproteobacteria</taxon>
        <taxon>Pseudomonadales</taxon>
        <taxon>Pseudomonadaceae</taxon>
        <taxon>Pseudomonas</taxon>
    </lineage>
</organism>